<dbReference type="PANTHER" id="PTHR30055">
    <property type="entry name" value="HTH-TYPE TRANSCRIPTIONAL REGULATOR RUTR"/>
    <property type="match status" value="1"/>
</dbReference>
<dbReference type="SUPFAM" id="SSF48498">
    <property type="entry name" value="Tetracyclin repressor-like, C-terminal domain"/>
    <property type="match status" value="1"/>
</dbReference>
<evidence type="ECO:0000256" key="1">
    <source>
        <dbReference type="ARBA" id="ARBA00023015"/>
    </source>
</evidence>
<dbReference type="InterPro" id="IPR009057">
    <property type="entry name" value="Homeodomain-like_sf"/>
</dbReference>
<evidence type="ECO:0000256" key="3">
    <source>
        <dbReference type="ARBA" id="ARBA00023163"/>
    </source>
</evidence>
<dbReference type="EMBL" id="SMLD01000148">
    <property type="protein sequence ID" value="TDE34405.1"/>
    <property type="molecule type" value="Genomic_DNA"/>
</dbReference>
<keyword evidence="3" id="KW-0804">Transcription</keyword>
<dbReference type="Pfam" id="PF00440">
    <property type="entry name" value="TetR_N"/>
    <property type="match status" value="1"/>
</dbReference>
<protein>
    <submittedName>
        <fullName evidence="6">TetR/AcrR family transcriptional regulator</fullName>
    </submittedName>
</protein>
<dbReference type="InterPro" id="IPR050109">
    <property type="entry name" value="HTH-type_TetR-like_transc_reg"/>
</dbReference>
<evidence type="ECO:0000256" key="4">
    <source>
        <dbReference type="PROSITE-ProRule" id="PRU00335"/>
    </source>
</evidence>
<sequence length="195" mass="21194">MVSPAAERGRAVRERLLTAAAELIPERGWTAVSTRILAERAGVTPSVVHYHFPSLPSLLNEAATSEMRRMLAGMNELLESTRSPGDAIETMLASVEKYTGADAASLLFVEAYLASTRDDGLREGIAELVAEFRQRFGEWLEQHGEPAPFETAAVLAACVDGLLLHRGLGLRAKDPSAVLRRLLSPSPEEERQCGQ</sequence>
<gene>
    <name evidence="6" type="ORF">E1295_37075</name>
</gene>
<dbReference type="InterPro" id="IPR001647">
    <property type="entry name" value="HTH_TetR"/>
</dbReference>
<dbReference type="PRINTS" id="PR00455">
    <property type="entry name" value="HTHTETR"/>
</dbReference>
<dbReference type="GO" id="GO:0000976">
    <property type="term" value="F:transcription cis-regulatory region binding"/>
    <property type="evidence" value="ECO:0007669"/>
    <property type="project" value="TreeGrafter"/>
</dbReference>
<keyword evidence="2 4" id="KW-0238">DNA-binding</keyword>
<dbReference type="SUPFAM" id="SSF46689">
    <property type="entry name" value="Homeodomain-like"/>
    <property type="match status" value="1"/>
</dbReference>
<name>A0A4R5EIN1_9ACTN</name>
<dbReference type="GO" id="GO:0003700">
    <property type="term" value="F:DNA-binding transcription factor activity"/>
    <property type="evidence" value="ECO:0007669"/>
    <property type="project" value="TreeGrafter"/>
</dbReference>
<dbReference type="RefSeq" id="WP_132638079.1">
    <property type="nucleotide sequence ID" value="NZ_SMLD01000148.1"/>
</dbReference>
<keyword evidence="1" id="KW-0805">Transcription regulation</keyword>
<proteinExistence type="predicted"/>
<dbReference type="InterPro" id="IPR036271">
    <property type="entry name" value="Tet_transcr_reg_TetR-rel_C_sf"/>
</dbReference>
<evidence type="ECO:0000259" key="5">
    <source>
        <dbReference type="PROSITE" id="PS50977"/>
    </source>
</evidence>
<reference evidence="6 7" key="1">
    <citation type="submission" date="2019-03" db="EMBL/GenBank/DDBJ databases">
        <title>Draft genome sequences of novel Actinobacteria.</title>
        <authorList>
            <person name="Sahin N."/>
            <person name="Ay H."/>
            <person name="Saygin H."/>
        </authorList>
    </citation>
    <scope>NUCLEOTIDE SEQUENCE [LARGE SCALE GENOMIC DNA]</scope>
    <source>
        <strain evidence="6 7">6K102</strain>
    </source>
</reference>
<feature type="domain" description="HTH tetR-type" evidence="5">
    <location>
        <begin position="10"/>
        <end position="70"/>
    </location>
</feature>
<dbReference type="PROSITE" id="PS50977">
    <property type="entry name" value="HTH_TETR_2"/>
    <property type="match status" value="1"/>
</dbReference>
<keyword evidence="7" id="KW-1185">Reference proteome</keyword>
<dbReference type="Gene3D" id="1.10.357.10">
    <property type="entry name" value="Tetracycline Repressor, domain 2"/>
    <property type="match status" value="1"/>
</dbReference>
<accession>A0A4R5EIN1</accession>
<dbReference type="Pfam" id="PF17940">
    <property type="entry name" value="TetR_C_31"/>
    <property type="match status" value="1"/>
</dbReference>
<evidence type="ECO:0000313" key="6">
    <source>
        <dbReference type="EMBL" id="TDE34405.1"/>
    </source>
</evidence>
<feature type="DNA-binding region" description="H-T-H motif" evidence="4">
    <location>
        <begin position="33"/>
        <end position="52"/>
    </location>
</feature>
<evidence type="ECO:0000313" key="7">
    <source>
        <dbReference type="Proteomes" id="UP000295136"/>
    </source>
</evidence>
<evidence type="ECO:0000256" key="2">
    <source>
        <dbReference type="ARBA" id="ARBA00023125"/>
    </source>
</evidence>
<dbReference type="Proteomes" id="UP000295136">
    <property type="component" value="Unassembled WGS sequence"/>
</dbReference>
<dbReference type="PANTHER" id="PTHR30055:SF234">
    <property type="entry name" value="HTH-TYPE TRANSCRIPTIONAL REGULATOR BETI"/>
    <property type="match status" value="1"/>
</dbReference>
<comment type="caution">
    <text evidence="6">The sequence shown here is derived from an EMBL/GenBank/DDBJ whole genome shotgun (WGS) entry which is preliminary data.</text>
</comment>
<dbReference type="AlphaFoldDB" id="A0A4R5EIN1"/>
<organism evidence="6 7">
    <name type="scientific">Nonomuraea mesophila</name>
    <dbReference type="NCBI Taxonomy" id="2530382"/>
    <lineage>
        <taxon>Bacteria</taxon>
        <taxon>Bacillati</taxon>
        <taxon>Actinomycetota</taxon>
        <taxon>Actinomycetes</taxon>
        <taxon>Streptosporangiales</taxon>
        <taxon>Streptosporangiaceae</taxon>
        <taxon>Nonomuraea</taxon>
    </lineage>
</organism>
<dbReference type="InterPro" id="IPR041583">
    <property type="entry name" value="TetR_C_31"/>
</dbReference>